<protein>
    <submittedName>
        <fullName evidence="6">DUF1232 domain-containing protein</fullName>
    </submittedName>
</protein>
<keyword evidence="4" id="KW-0472">Membrane</keyword>
<name>A0AAP2G0G4_9BACT</name>
<dbReference type="InterPro" id="IPR010652">
    <property type="entry name" value="DUF1232"/>
</dbReference>
<evidence type="ECO:0000313" key="6">
    <source>
        <dbReference type="EMBL" id="MBS9522769.1"/>
    </source>
</evidence>
<evidence type="ECO:0000256" key="2">
    <source>
        <dbReference type="ARBA" id="ARBA00022692"/>
    </source>
</evidence>
<dbReference type="Pfam" id="PF06803">
    <property type="entry name" value="DUF1232"/>
    <property type="match status" value="1"/>
</dbReference>
<gene>
    <name evidence="6" type="ORF">KI659_01960</name>
</gene>
<comment type="caution">
    <text evidence="6">The sequence shown here is derived from an EMBL/GenBank/DDBJ whole genome shotgun (WGS) entry which is preliminary data.</text>
</comment>
<evidence type="ECO:0000259" key="5">
    <source>
        <dbReference type="Pfam" id="PF06803"/>
    </source>
</evidence>
<dbReference type="AlphaFoldDB" id="A0AAP2G0G4"/>
<dbReference type="EMBL" id="JAHCMY010000001">
    <property type="protein sequence ID" value="MBS9522769.1"/>
    <property type="molecule type" value="Genomic_DNA"/>
</dbReference>
<organism evidence="6 7">
    <name type="scientific">Litoribacter ruber</name>
    <dbReference type="NCBI Taxonomy" id="702568"/>
    <lineage>
        <taxon>Bacteria</taxon>
        <taxon>Pseudomonadati</taxon>
        <taxon>Bacteroidota</taxon>
        <taxon>Cytophagia</taxon>
        <taxon>Cytophagales</taxon>
        <taxon>Cyclobacteriaceae</taxon>
        <taxon>Litoribacter</taxon>
    </lineage>
</organism>
<evidence type="ECO:0000256" key="4">
    <source>
        <dbReference type="ARBA" id="ARBA00023136"/>
    </source>
</evidence>
<sequence>MATIKDTAENIFQRAKLLYFEQAQKISKNEVKLKKLMDSASEKLHKFSSNPQVVEMIGHVDVLFRMIRAHVNGTYKGFSAKSLGMMVLGLVYFVTPVDLIPDFIPVIGYVDDLTVLLAVIKTLQSDIQKFVHWEQSYK</sequence>
<feature type="domain" description="DUF1232" evidence="5">
    <location>
        <begin position="84"/>
        <end position="117"/>
    </location>
</feature>
<dbReference type="RefSeq" id="WP_213943655.1">
    <property type="nucleotide sequence ID" value="NZ_JAHBGI010000004.1"/>
</dbReference>
<keyword evidence="3" id="KW-1133">Transmembrane helix</keyword>
<keyword evidence="7" id="KW-1185">Reference proteome</keyword>
<reference evidence="6 7" key="1">
    <citation type="submission" date="2021-05" db="EMBL/GenBank/DDBJ databases">
        <authorList>
            <person name="Zhang Z.D."/>
            <person name="Osman G."/>
        </authorList>
    </citation>
    <scope>NUCLEOTIDE SEQUENCE [LARGE SCALE GENOMIC DNA]</scope>
    <source>
        <strain evidence="6 7">KCTC 32217</strain>
    </source>
</reference>
<dbReference type="Proteomes" id="UP001319104">
    <property type="component" value="Unassembled WGS sequence"/>
</dbReference>
<accession>A0AAP2G0G4</accession>
<proteinExistence type="predicted"/>
<evidence type="ECO:0000313" key="7">
    <source>
        <dbReference type="Proteomes" id="UP001319104"/>
    </source>
</evidence>
<dbReference type="GO" id="GO:0012505">
    <property type="term" value="C:endomembrane system"/>
    <property type="evidence" value="ECO:0007669"/>
    <property type="project" value="UniProtKB-SubCell"/>
</dbReference>
<keyword evidence="2" id="KW-0812">Transmembrane</keyword>
<evidence type="ECO:0000256" key="1">
    <source>
        <dbReference type="ARBA" id="ARBA00004127"/>
    </source>
</evidence>
<evidence type="ECO:0000256" key="3">
    <source>
        <dbReference type="ARBA" id="ARBA00022989"/>
    </source>
</evidence>
<comment type="subcellular location">
    <subcellularLocation>
        <location evidence="1">Endomembrane system</location>
        <topology evidence="1">Multi-pass membrane protein</topology>
    </subcellularLocation>
</comment>